<dbReference type="Proteomes" id="UP000887578">
    <property type="component" value="Unplaced"/>
</dbReference>
<protein>
    <submittedName>
        <fullName evidence="2">Uncharacterized protein</fullName>
    </submittedName>
</protein>
<proteinExistence type="predicted"/>
<accession>A0A914PSP7</accession>
<reference evidence="2" key="1">
    <citation type="submission" date="2022-11" db="UniProtKB">
        <authorList>
            <consortium name="WormBaseParasite"/>
        </authorList>
    </citation>
    <scope>IDENTIFICATION</scope>
</reference>
<organism evidence="1 2">
    <name type="scientific">Panagrolaimus davidi</name>
    <dbReference type="NCBI Taxonomy" id="227884"/>
    <lineage>
        <taxon>Eukaryota</taxon>
        <taxon>Metazoa</taxon>
        <taxon>Ecdysozoa</taxon>
        <taxon>Nematoda</taxon>
        <taxon>Chromadorea</taxon>
        <taxon>Rhabditida</taxon>
        <taxon>Tylenchina</taxon>
        <taxon>Panagrolaimomorpha</taxon>
        <taxon>Panagrolaimoidea</taxon>
        <taxon>Panagrolaimidae</taxon>
        <taxon>Panagrolaimus</taxon>
    </lineage>
</organism>
<dbReference type="AlphaFoldDB" id="A0A914PSP7"/>
<evidence type="ECO:0000313" key="1">
    <source>
        <dbReference type="Proteomes" id="UP000887578"/>
    </source>
</evidence>
<evidence type="ECO:0000313" key="2">
    <source>
        <dbReference type="WBParaSite" id="PDA_v2.g21704.t1"/>
    </source>
</evidence>
<dbReference type="WBParaSite" id="PDA_v2.g21704.t1">
    <property type="protein sequence ID" value="PDA_v2.g21704.t1"/>
    <property type="gene ID" value="PDA_v2.g21704"/>
</dbReference>
<sequence>MDLTKIALQRKSEINNGDDVLVNLYNPKIKPMAIFYYGCQECDDLKEIGNFTIPKLRIFLLSLYNQRMKYNIKYSQSDFVYFSSSDAMTQKNYIPAFLTQDLCILDYKYNHYLHYNQSYRTQNGEIIYSPTLSYMDLYSYNILSNSSDEVPFDSSGKQEVCKMTFNLESTERSIRFFCVCPTHLCTLKVTQKDPLHCCPYLMNVTIKGEIEYTSLNETTDYMPVDEFFLQNKTTYCDFRLQIFASTYLPFIERVYYFLPDGYMFDTSYSFNATWYCPFLRYTKENIEPIYTTFYKNDTNQLRNVFVSVFFRFLTF</sequence>
<keyword evidence="1" id="KW-1185">Reference proteome</keyword>
<name>A0A914PSP7_9BILA</name>